<dbReference type="Gene3D" id="1.10.472.10">
    <property type="entry name" value="Cyclin-like"/>
    <property type="match status" value="2"/>
</dbReference>
<feature type="compositionally biased region" description="Low complexity" evidence="4">
    <location>
        <begin position="26"/>
        <end position="42"/>
    </location>
</feature>
<feature type="compositionally biased region" description="Low complexity" evidence="4">
    <location>
        <begin position="407"/>
        <end position="417"/>
    </location>
</feature>
<evidence type="ECO:0000313" key="6">
    <source>
        <dbReference type="EMBL" id="CAK7227414.1"/>
    </source>
</evidence>
<dbReference type="CDD" id="cd20546">
    <property type="entry name" value="CYCLIN_SpCG1C_ScCTK2-like_rpt2"/>
    <property type="match status" value="1"/>
</dbReference>
<dbReference type="InterPro" id="IPR043198">
    <property type="entry name" value="Cyclin/Ssn8"/>
</dbReference>
<comment type="similarity">
    <text evidence="1">Belongs to the cyclin family. Cyclin C subfamily.</text>
</comment>
<name>A0ABP0C820_9PEZI</name>
<feature type="compositionally biased region" description="Polar residues" evidence="4">
    <location>
        <begin position="446"/>
        <end position="455"/>
    </location>
</feature>
<protein>
    <recommendedName>
        <fullName evidence="2">RNA polymerase II holoenzyme cyclin-like subunit</fullName>
    </recommendedName>
</protein>
<reference evidence="6 7" key="1">
    <citation type="submission" date="2024-01" db="EMBL/GenBank/DDBJ databases">
        <authorList>
            <person name="Allen C."/>
            <person name="Tagirdzhanova G."/>
        </authorList>
    </citation>
    <scope>NUCLEOTIDE SEQUENCE [LARGE SCALE GENOMIC DNA]</scope>
</reference>
<keyword evidence="7" id="KW-1185">Reference proteome</keyword>
<dbReference type="SUPFAM" id="SSF47954">
    <property type="entry name" value="Cyclin-like"/>
    <property type="match status" value="2"/>
</dbReference>
<dbReference type="EMBL" id="CAWUHD010000072">
    <property type="protein sequence ID" value="CAK7227414.1"/>
    <property type="molecule type" value="Genomic_DNA"/>
</dbReference>
<evidence type="ECO:0000313" key="7">
    <source>
        <dbReference type="Proteomes" id="UP001642482"/>
    </source>
</evidence>
<sequence>MASLDRYRPNREAYQPPAVPQPPKQAPSSASTSSTTAAHSTIPPAPSIPPSASTMASQSLSQSPSNRRRAGDIPPAVPSPPTHSSRTSPPLRPISRRSASPQKQRRAEPTSAPAPNQPPFASQWFFAEDELVSTPSVIDGLSPAEERERRSKGVNFIYQSGIAVRPHPLPQVTLYVAAIFFHRFYMRHSMIEERGGIHHYKIAATAMFLANKTEENCFKTKNIIIAVAKVAQKNMDLIVDEQSKEYWRWRDVILTYEELMLETLTFDLVVANPYDQLWAQLRRLGQLGTKPIREAAWTFLNDSALTTLPLALDASDLASASIFFASVATRLPLDDIQGKPWWQHVRADEARITRATRAMAVFYTDNPLKKQQANGGRLAQVSSPVFQLEATRRPQELAQINSRFLDSGLSNSNSNGGRPASRDVTPLELDQRPSQSQSQTQTQTQNLPSTATTSLPDGDSDAALKIAANDLDRHDSNYSNGDSRTNGNGSRKRKSVEPDHHGNHLSDSIEEGEYDGSSMSPPAKRARRTSEGEIEE</sequence>
<comment type="caution">
    <text evidence="6">The sequence shown here is derived from an EMBL/GenBank/DDBJ whole genome shotgun (WGS) entry which is preliminary data.</text>
</comment>
<dbReference type="PANTHER" id="PTHR10026">
    <property type="entry name" value="CYCLIN"/>
    <property type="match status" value="1"/>
</dbReference>
<organism evidence="6 7">
    <name type="scientific">Sporothrix eucalyptigena</name>
    <dbReference type="NCBI Taxonomy" id="1812306"/>
    <lineage>
        <taxon>Eukaryota</taxon>
        <taxon>Fungi</taxon>
        <taxon>Dikarya</taxon>
        <taxon>Ascomycota</taxon>
        <taxon>Pezizomycotina</taxon>
        <taxon>Sordariomycetes</taxon>
        <taxon>Sordariomycetidae</taxon>
        <taxon>Ophiostomatales</taxon>
        <taxon>Ophiostomataceae</taxon>
        <taxon>Sporothrix</taxon>
    </lineage>
</organism>
<evidence type="ECO:0000256" key="3">
    <source>
        <dbReference type="RuleBase" id="RU000383"/>
    </source>
</evidence>
<dbReference type="SMART" id="SM00385">
    <property type="entry name" value="CYCLIN"/>
    <property type="match status" value="1"/>
</dbReference>
<gene>
    <name evidence="6" type="ORF">SEUCBS140593_006568</name>
</gene>
<feature type="compositionally biased region" description="Polar residues" evidence="4">
    <location>
        <begin position="477"/>
        <end position="489"/>
    </location>
</feature>
<feature type="region of interest" description="Disordered" evidence="4">
    <location>
        <begin position="405"/>
        <end position="536"/>
    </location>
</feature>
<feature type="compositionally biased region" description="Basic and acidic residues" evidence="4">
    <location>
        <begin position="1"/>
        <end position="11"/>
    </location>
</feature>
<dbReference type="InterPro" id="IPR013763">
    <property type="entry name" value="Cyclin-like_dom"/>
</dbReference>
<feature type="region of interest" description="Disordered" evidence="4">
    <location>
        <begin position="1"/>
        <end position="120"/>
    </location>
</feature>
<evidence type="ECO:0000256" key="2">
    <source>
        <dbReference type="ARBA" id="ARBA00014912"/>
    </source>
</evidence>
<feature type="domain" description="Cyclin-like" evidence="5">
    <location>
        <begin position="155"/>
        <end position="262"/>
    </location>
</feature>
<dbReference type="InterPro" id="IPR036915">
    <property type="entry name" value="Cyclin-like_sf"/>
</dbReference>
<dbReference type="Proteomes" id="UP001642482">
    <property type="component" value="Unassembled WGS sequence"/>
</dbReference>
<dbReference type="InterPro" id="IPR006671">
    <property type="entry name" value="Cyclin_N"/>
</dbReference>
<feature type="compositionally biased region" description="Low complexity" evidence="4">
    <location>
        <begin position="434"/>
        <end position="445"/>
    </location>
</feature>
<evidence type="ECO:0000256" key="1">
    <source>
        <dbReference type="ARBA" id="ARBA00008638"/>
    </source>
</evidence>
<accession>A0ABP0C820</accession>
<proteinExistence type="inferred from homology"/>
<evidence type="ECO:0000259" key="5">
    <source>
        <dbReference type="SMART" id="SM00385"/>
    </source>
</evidence>
<evidence type="ECO:0000256" key="4">
    <source>
        <dbReference type="SAM" id="MobiDB-lite"/>
    </source>
</evidence>
<feature type="compositionally biased region" description="Basic and acidic residues" evidence="4">
    <location>
        <begin position="495"/>
        <end position="504"/>
    </location>
</feature>
<dbReference type="Pfam" id="PF00134">
    <property type="entry name" value="Cyclin_N"/>
    <property type="match status" value="1"/>
</dbReference>
<keyword evidence="3" id="KW-0195">Cyclin</keyword>